<dbReference type="KEGG" id="vha:VIBHAR_02716"/>
<proteinExistence type="predicted"/>
<evidence type="ECO:0000313" key="2">
    <source>
        <dbReference type="Proteomes" id="UP000008152"/>
    </source>
</evidence>
<organism evidence="1 2">
    <name type="scientific">Vibrio campbellii (strain ATCC BAA-1116)</name>
    <dbReference type="NCBI Taxonomy" id="2902295"/>
    <lineage>
        <taxon>Bacteria</taxon>
        <taxon>Pseudomonadati</taxon>
        <taxon>Pseudomonadota</taxon>
        <taxon>Gammaproteobacteria</taxon>
        <taxon>Vibrionales</taxon>
        <taxon>Vibrionaceae</taxon>
        <taxon>Vibrio</taxon>
    </lineage>
</organism>
<dbReference type="EMBL" id="CP000789">
    <property type="protein sequence ID" value="ABU71674.1"/>
    <property type="molecule type" value="Genomic_DNA"/>
</dbReference>
<evidence type="ECO:0000313" key="1">
    <source>
        <dbReference type="EMBL" id="ABU71674.1"/>
    </source>
</evidence>
<dbReference type="Proteomes" id="UP000008152">
    <property type="component" value="Chromosome I"/>
</dbReference>
<sequence length="42" mass="4759">MHFRYRIHGIALICSSTMGIDTAFFNVEITTSPILIVTSWKS</sequence>
<reference evidence="1 2" key="1">
    <citation type="submission" date="2007-08" db="EMBL/GenBank/DDBJ databases">
        <authorList>
            <consortium name="The Vibrio harveyi Genome Sequencing Project"/>
            <person name="Bassler B."/>
            <person name="Clifton S.W."/>
            <person name="Fulton L."/>
            <person name="Delehaunty K."/>
            <person name="Fronick C."/>
            <person name="Harrison M."/>
            <person name="Markivic C."/>
            <person name="Fulton R."/>
            <person name="Tin-Wollam A.-M."/>
            <person name="Shah N."/>
            <person name="Pepin K."/>
            <person name="Nash W."/>
            <person name="Thiruvilangam P."/>
            <person name="Bhonagiri V."/>
            <person name="Waters C."/>
            <person name="Tu K.C."/>
            <person name="Irgon J."/>
            <person name="Wilson R.K."/>
        </authorList>
    </citation>
    <scope>NUCLEOTIDE SEQUENCE [LARGE SCALE GENOMIC DNA]</scope>
    <source>
        <strain evidence="2">ATCC BAA-1116 / BB120</strain>
    </source>
</reference>
<protein>
    <submittedName>
        <fullName evidence="1">Uncharacterized protein</fullName>
    </submittedName>
</protein>
<gene>
    <name evidence="1" type="ordered locus">VIBHAR_02716</name>
</gene>
<accession>A7MU87</accession>
<dbReference type="AlphaFoldDB" id="A7MU87"/>
<name>A7MU87_VIBC1</name>